<evidence type="ECO:0008006" key="3">
    <source>
        <dbReference type="Google" id="ProtNLM"/>
    </source>
</evidence>
<evidence type="ECO:0000313" key="2">
    <source>
        <dbReference type="Proteomes" id="UP000219494"/>
    </source>
</evidence>
<proteinExistence type="predicted"/>
<reference evidence="1 2" key="1">
    <citation type="submission" date="2017-07" db="EMBL/GenBank/DDBJ databases">
        <authorList>
            <person name="Sun Z.S."/>
            <person name="Albrecht U."/>
            <person name="Echele G."/>
            <person name="Lee C.C."/>
        </authorList>
    </citation>
    <scope>NUCLEOTIDE SEQUENCE [LARGE SCALE GENOMIC DNA]</scope>
    <source>
        <strain evidence="1 2">CGMCC 1.12672</strain>
    </source>
</reference>
<keyword evidence="2" id="KW-1185">Reference proteome</keyword>
<evidence type="ECO:0000313" key="1">
    <source>
        <dbReference type="EMBL" id="SOB79902.1"/>
    </source>
</evidence>
<organism evidence="1 2">
    <name type="scientific">Sphingomonas guangdongensis</name>
    <dbReference type="NCBI Taxonomy" id="1141890"/>
    <lineage>
        <taxon>Bacteria</taxon>
        <taxon>Pseudomonadati</taxon>
        <taxon>Pseudomonadota</taxon>
        <taxon>Alphaproteobacteria</taxon>
        <taxon>Sphingomonadales</taxon>
        <taxon>Sphingomonadaceae</taxon>
        <taxon>Sphingomonas</taxon>
    </lineage>
</organism>
<sequence length="127" mass="13685">MAATYSIDVDVARSLVRITLAGFFTPETIAGFVAARGAAHARLACGPNEHCTITDVREMKIQSQDMVEAFQRMLADPAYTSRRLAFVTAPTLARTQLLRALDGRGAKVFDTHAAAEAWVFADARAAA</sequence>
<dbReference type="AlphaFoldDB" id="A0A285QIK1"/>
<name>A0A285QIK1_9SPHN</name>
<dbReference type="RefSeq" id="WP_097062649.1">
    <property type="nucleotide sequence ID" value="NZ_OBMI01000001.1"/>
</dbReference>
<gene>
    <name evidence="1" type="ORF">SAMN06297144_0790</name>
</gene>
<dbReference type="OrthoDB" id="7473089at2"/>
<accession>A0A285QIK1</accession>
<dbReference type="Proteomes" id="UP000219494">
    <property type="component" value="Unassembled WGS sequence"/>
</dbReference>
<protein>
    <recommendedName>
        <fullName evidence="3">STAS/SEC14 domain-containing protein</fullName>
    </recommendedName>
</protein>
<dbReference type="EMBL" id="OBMI01000001">
    <property type="protein sequence ID" value="SOB79902.1"/>
    <property type="molecule type" value="Genomic_DNA"/>
</dbReference>